<dbReference type="SUPFAM" id="SSF53187">
    <property type="entry name" value="Zn-dependent exopeptidases"/>
    <property type="match status" value="1"/>
</dbReference>
<dbReference type="Pfam" id="PF01520">
    <property type="entry name" value="Amidase_3"/>
    <property type="match status" value="1"/>
</dbReference>
<comment type="caution">
    <text evidence="3">The sequence shown here is derived from an EMBL/GenBank/DDBJ whole genome shotgun (WGS) entry which is preliminary data.</text>
</comment>
<proteinExistence type="predicted"/>
<feature type="domain" description="MurNAc-LAA" evidence="2">
    <location>
        <begin position="62"/>
        <end position="176"/>
    </location>
</feature>
<sequence>MLIALDPGHGGSDPGAVGNGLLEKDITLKLALKTGTILRTQYDCDVMYTRNRDVSLTLSERASIANRSKADLFCSFHINSFNATAKGFETFRYSKTTKEKSIELQKNVHEEVMKALKPYGIMDRGMKAENFAVVRETIMPALLTETLFISNPNEAKLLKSDAFLDQVAAAHAAGIAKVAGLKSAEKKHYLMIGSFSSKAEAEKNAKMLKEEYGWVVHVKEG</sequence>
<dbReference type="EC" id="3.5.1.28" evidence="3"/>
<organism evidence="3 4">
    <name type="scientific">Cytobacillus mangrovibacter</name>
    <dbReference type="NCBI Taxonomy" id="3299024"/>
    <lineage>
        <taxon>Bacteria</taxon>
        <taxon>Bacillati</taxon>
        <taxon>Bacillota</taxon>
        <taxon>Bacilli</taxon>
        <taxon>Bacillales</taxon>
        <taxon>Bacillaceae</taxon>
        <taxon>Cytobacillus</taxon>
    </lineage>
</organism>
<dbReference type="Gene3D" id="3.40.630.40">
    <property type="entry name" value="Zn-dependent exopeptidases"/>
    <property type="match status" value="1"/>
</dbReference>
<dbReference type="InterPro" id="IPR002508">
    <property type="entry name" value="MurNAc-LAA_cat"/>
</dbReference>
<dbReference type="PANTHER" id="PTHR30404:SF0">
    <property type="entry name" value="N-ACETYLMURAMOYL-L-ALANINE AMIDASE AMIC"/>
    <property type="match status" value="1"/>
</dbReference>
<keyword evidence="1 3" id="KW-0378">Hydrolase</keyword>
<evidence type="ECO:0000313" key="4">
    <source>
        <dbReference type="Proteomes" id="UP001601058"/>
    </source>
</evidence>
<dbReference type="PANTHER" id="PTHR30404">
    <property type="entry name" value="N-ACETYLMURAMOYL-L-ALANINE AMIDASE"/>
    <property type="match status" value="1"/>
</dbReference>
<accession>A0ABW6K2J8</accession>
<dbReference type="SMART" id="SM00646">
    <property type="entry name" value="Ami_3"/>
    <property type="match status" value="1"/>
</dbReference>
<dbReference type="EMBL" id="JBIACJ010000014">
    <property type="protein sequence ID" value="MFE8698397.1"/>
    <property type="molecule type" value="Genomic_DNA"/>
</dbReference>
<name>A0ABW6K2J8_9BACI</name>
<dbReference type="Proteomes" id="UP001601058">
    <property type="component" value="Unassembled WGS sequence"/>
</dbReference>
<dbReference type="CDD" id="cd02696">
    <property type="entry name" value="MurNAc-LAA"/>
    <property type="match status" value="1"/>
</dbReference>
<dbReference type="RefSeq" id="WP_389222748.1">
    <property type="nucleotide sequence ID" value="NZ_JBIACJ010000014.1"/>
</dbReference>
<reference evidence="3 4" key="1">
    <citation type="submission" date="2024-08" db="EMBL/GenBank/DDBJ databases">
        <title>Two novel Cytobacillus novel species.</title>
        <authorList>
            <person name="Liu G."/>
        </authorList>
    </citation>
    <scope>NUCLEOTIDE SEQUENCE [LARGE SCALE GENOMIC DNA]</scope>
    <source>
        <strain evidence="3 4">FJAT-53684</strain>
    </source>
</reference>
<keyword evidence="4" id="KW-1185">Reference proteome</keyword>
<dbReference type="InterPro" id="IPR050695">
    <property type="entry name" value="N-acetylmuramoyl_amidase_3"/>
</dbReference>
<evidence type="ECO:0000259" key="2">
    <source>
        <dbReference type="SMART" id="SM00646"/>
    </source>
</evidence>
<protein>
    <submittedName>
        <fullName evidence="3">N-acetylmuramoyl-L-alanine amidase</fullName>
        <ecNumber evidence="3">3.5.1.28</ecNumber>
    </submittedName>
</protein>
<evidence type="ECO:0000256" key="1">
    <source>
        <dbReference type="ARBA" id="ARBA00022801"/>
    </source>
</evidence>
<evidence type="ECO:0000313" key="3">
    <source>
        <dbReference type="EMBL" id="MFE8698397.1"/>
    </source>
</evidence>
<gene>
    <name evidence="3" type="ORF">ACFYKT_18995</name>
</gene>
<dbReference type="GO" id="GO:0008745">
    <property type="term" value="F:N-acetylmuramoyl-L-alanine amidase activity"/>
    <property type="evidence" value="ECO:0007669"/>
    <property type="project" value="UniProtKB-EC"/>
</dbReference>